<dbReference type="InterPro" id="IPR036244">
    <property type="entry name" value="TipA-like_antibiotic-bd"/>
</dbReference>
<dbReference type="InterPro" id="IPR009061">
    <property type="entry name" value="DNA-bd_dom_put_sf"/>
</dbReference>
<dbReference type="InterPro" id="IPR000551">
    <property type="entry name" value="MerR-type_HTH_dom"/>
</dbReference>
<dbReference type="Proteomes" id="UP000255036">
    <property type="component" value="Unassembled WGS sequence"/>
</dbReference>
<name>A0A371AST9_9FIRM</name>
<dbReference type="OrthoDB" id="9814833at2"/>
<dbReference type="InterPro" id="IPR047057">
    <property type="entry name" value="MerR_fam"/>
</dbReference>
<dbReference type="Pfam" id="PF13411">
    <property type="entry name" value="MerR_1"/>
    <property type="match status" value="1"/>
</dbReference>
<dbReference type="PANTHER" id="PTHR30204:SF90">
    <property type="entry name" value="HTH-TYPE TRANSCRIPTIONAL ACTIVATOR MTA"/>
    <property type="match status" value="1"/>
</dbReference>
<evidence type="ECO:0000256" key="1">
    <source>
        <dbReference type="ARBA" id="ARBA00023015"/>
    </source>
</evidence>
<dbReference type="SUPFAM" id="SSF46955">
    <property type="entry name" value="Putative DNA-binding domain"/>
    <property type="match status" value="1"/>
</dbReference>
<sequence length="244" mass="28450">MMTVNQVSKRTGVSVRTLHYYDKIGLLHPNEVTKSKYRLYDDTALERLQQILLFRELQFSLKEIKQIIDSPGFDKKKALEQQIALLQMKRERLDELINLAFEIKLTGVKKMDFSAFNTQKIDEYAKEAKEKWQETDAYKEFETKTGKYSKEDWKQINQEMTQIFAEFGKMLDLDVDLEVVRKQVMKLQHCITKGYYTCTNEILAGLGEMYIADGRMKDSIDRMGGEGTAEFVSRAIKNYCVSLS</sequence>
<dbReference type="Gene3D" id="1.10.490.50">
    <property type="entry name" value="Antibiotic binding domain of TipA-like multidrug resistance regulators"/>
    <property type="match status" value="1"/>
</dbReference>
<evidence type="ECO:0000259" key="5">
    <source>
        <dbReference type="PROSITE" id="PS50937"/>
    </source>
</evidence>
<keyword evidence="2" id="KW-0238">DNA-binding</keyword>
<dbReference type="AlphaFoldDB" id="A0A371AST9"/>
<gene>
    <name evidence="6" type="ORF">DWV06_15305</name>
</gene>
<dbReference type="GO" id="GO:0003677">
    <property type="term" value="F:DNA binding"/>
    <property type="evidence" value="ECO:0007669"/>
    <property type="project" value="UniProtKB-KW"/>
</dbReference>
<comment type="caution">
    <text evidence="6">The sequence shown here is derived from an EMBL/GenBank/DDBJ whole genome shotgun (WGS) entry which is preliminary data.</text>
</comment>
<keyword evidence="4" id="KW-0804">Transcription</keyword>
<evidence type="ECO:0000256" key="3">
    <source>
        <dbReference type="ARBA" id="ARBA00023159"/>
    </source>
</evidence>
<feature type="domain" description="HTH merR-type" evidence="5">
    <location>
        <begin position="1"/>
        <end position="70"/>
    </location>
</feature>
<dbReference type="PROSITE" id="PS50937">
    <property type="entry name" value="HTH_MERR_2"/>
    <property type="match status" value="1"/>
</dbReference>
<evidence type="ECO:0000256" key="2">
    <source>
        <dbReference type="ARBA" id="ARBA00023125"/>
    </source>
</evidence>
<dbReference type="Pfam" id="PF07739">
    <property type="entry name" value="TipAS"/>
    <property type="match status" value="1"/>
</dbReference>
<dbReference type="RefSeq" id="WP_115483045.1">
    <property type="nucleotide sequence ID" value="NZ_QRCT01000049.1"/>
</dbReference>
<keyword evidence="1" id="KW-0805">Transcription regulation</keyword>
<evidence type="ECO:0000256" key="4">
    <source>
        <dbReference type="ARBA" id="ARBA00023163"/>
    </source>
</evidence>
<dbReference type="GO" id="GO:0003700">
    <property type="term" value="F:DNA-binding transcription factor activity"/>
    <property type="evidence" value="ECO:0007669"/>
    <property type="project" value="InterPro"/>
</dbReference>
<dbReference type="PRINTS" id="PR00040">
    <property type="entry name" value="HTHMERR"/>
</dbReference>
<dbReference type="Gene3D" id="1.10.1660.10">
    <property type="match status" value="1"/>
</dbReference>
<reference evidence="6 7" key="1">
    <citation type="submission" date="2018-07" db="EMBL/GenBank/DDBJ databases">
        <title>Anaerosacharophilus polymeroproducens gen. nov. sp. nov., an anaerobic bacterium isolated from salt field.</title>
        <authorList>
            <person name="Kim W."/>
            <person name="Yang S.-H."/>
            <person name="Oh J."/>
            <person name="Lee J.-H."/>
            <person name="Kwon K.K."/>
        </authorList>
    </citation>
    <scope>NUCLEOTIDE SEQUENCE [LARGE SCALE GENOMIC DNA]</scope>
    <source>
        <strain evidence="6 7">MCWD5</strain>
    </source>
</reference>
<accession>A0A371AST9</accession>
<dbReference type="CDD" id="cd01106">
    <property type="entry name" value="HTH_TipAL-Mta"/>
    <property type="match status" value="1"/>
</dbReference>
<dbReference type="SMART" id="SM00422">
    <property type="entry name" value="HTH_MERR"/>
    <property type="match status" value="1"/>
</dbReference>
<keyword evidence="7" id="KW-1185">Reference proteome</keyword>
<proteinExistence type="predicted"/>
<dbReference type="EMBL" id="QRCT01000049">
    <property type="protein sequence ID" value="RDU22635.1"/>
    <property type="molecule type" value="Genomic_DNA"/>
</dbReference>
<dbReference type="SUPFAM" id="SSF89082">
    <property type="entry name" value="Antibiotic binding domain of TipA-like multidrug resistance regulators"/>
    <property type="match status" value="1"/>
</dbReference>
<protein>
    <submittedName>
        <fullName evidence="6">MerR family transcriptional regulator</fullName>
    </submittedName>
</protein>
<dbReference type="PANTHER" id="PTHR30204">
    <property type="entry name" value="REDOX-CYCLING DRUG-SENSING TRANSCRIPTIONAL ACTIVATOR SOXR"/>
    <property type="match status" value="1"/>
</dbReference>
<keyword evidence="3" id="KW-0010">Activator</keyword>
<evidence type="ECO:0000313" key="7">
    <source>
        <dbReference type="Proteomes" id="UP000255036"/>
    </source>
</evidence>
<evidence type="ECO:0000313" key="6">
    <source>
        <dbReference type="EMBL" id="RDU22635.1"/>
    </source>
</evidence>
<dbReference type="InterPro" id="IPR012925">
    <property type="entry name" value="TipAS_dom"/>
</dbReference>
<organism evidence="6 7">
    <name type="scientific">Anaerosacchariphilus polymeriproducens</name>
    <dbReference type="NCBI Taxonomy" id="1812858"/>
    <lineage>
        <taxon>Bacteria</taxon>
        <taxon>Bacillati</taxon>
        <taxon>Bacillota</taxon>
        <taxon>Clostridia</taxon>
        <taxon>Lachnospirales</taxon>
        <taxon>Lachnospiraceae</taxon>
        <taxon>Anaerosacchariphilus</taxon>
    </lineage>
</organism>